<sequence>MCADCNPGVVRIQLGGSPDRGEVSQTRMFSVTSTTTRRIWLRMSFLNDFHLYALDNPIISLSYVTDCGSYRGVLVAEEFSGGCSC</sequence>
<keyword evidence="1" id="KW-1185">Reference proteome</keyword>
<accession>A0A1I7VPL5</accession>
<protein>
    <submittedName>
        <fullName evidence="2">F5/8 type C domain-containing protein</fullName>
    </submittedName>
</protein>
<evidence type="ECO:0000313" key="2">
    <source>
        <dbReference type="WBParaSite" id="EN70_4884"/>
    </source>
</evidence>
<name>A0A1I7VPL5_LOALO</name>
<dbReference type="Proteomes" id="UP000095285">
    <property type="component" value="Unassembled WGS sequence"/>
</dbReference>
<reference evidence="1" key="1">
    <citation type="submission" date="2012-04" db="EMBL/GenBank/DDBJ databases">
        <title>The Genome Sequence of Loa loa.</title>
        <authorList>
            <consortium name="The Broad Institute Genome Sequencing Platform"/>
            <consortium name="Broad Institute Genome Sequencing Center for Infectious Disease"/>
            <person name="Nutman T.B."/>
            <person name="Fink D.L."/>
            <person name="Russ C."/>
            <person name="Young S."/>
            <person name="Zeng Q."/>
            <person name="Gargeya S."/>
            <person name="Alvarado L."/>
            <person name="Berlin A."/>
            <person name="Chapman S.B."/>
            <person name="Chen Z."/>
            <person name="Freedman E."/>
            <person name="Gellesch M."/>
            <person name="Goldberg J."/>
            <person name="Griggs A."/>
            <person name="Gujja S."/>
            <person name="Heilman E.R."/>
            <person name="Heiman D."/>
            <person name="Howarth C."/>
            <person name="Mehta T."/>
            <person name="Neiman D."/>
            <person name="Pearson M."/>
            <person name="Roberts A."/>
            <person name="Saif S."/>
            <person name="Shea T."/>
            <person name="Shenoy N."/>
            <person name="Sisk P."/>
            <person name="Stolte C."/>
            <person name="Sykes S."/>
            <person name="White J."/>
            <person name="Yandava C."/>
            <person name="Haas B."/>
            <person name="Henn M.R."/>
            <person name="Nusbaum C."/>
            <person name="Birren B."/>
        </authorList>
    </citation>
    <scope>NUCLEOTIDE SEQUENCE [LARGE SCALE GENOMIC DNA]</scope>
</reference>
<evidence type="ECO:0000313" key="1">
    <source>
        <dbReference type="Proteomes" id="UP000095285"/>
    </source>
</evidence>
<reference evidence="2" key="2">
    <citation type="submission" date="2016-11" db="UniProtKB">
        <authorList>
            <consortium name="WormBaseParasite"/>
        </authorList>
    </citation>
    <scope>IDENTIFICATION</scope>
</reference>
<dbReference type="WBParaSite" id="EN70_4884">
    <property type="protein sequence ID" value="EN70_4884"/>
    <property type="gene ID" value="EN70_4884"/>
</dbReference>
<dbReference type="AlphaFoldDB" id="A0A1I7VPL5"/>
<proteinExistence type="predicted"/>
<organism evidence="1 2">
    <name type="scientific">Loa loa</name>
    <name type="common">Eye worm</name>
    <name type="synonym">Filaria loa</name>
    <dbReference type="NCBI Taxonomy" id="7209"/>
    <lineage>
        <taxon>Eukaryota</taxon>
        <taxon>Metazoa</taxon>
        <taxon>Ecdysozoa</taxon>
        <taxon>Nematoda</taxon>
        <taxon>Chromadorea</taxon>
        <taxon>Rhabditida</taxon>
        <taxon>Spirurina</taxon>
        <taxon>Spiruromorpha</taxon>
        <taxon>Filarioidea</taxon>
        <taxon>Onchocercidae</taxon>
        <taxon>Loa</taxon>
    </lineage>
</organism>